<dbReference type="Pfam" id="PF11279">
    <property type="entry name" value="DUF3080"/>
    <property type="match status" value="1"/>
</dbReference>
<organism evidence="1 2">
    <name type="scientific">Neptunomonas marina</name>
    <dbReference type="NCBI Taxonomy" id="1815562"/>
    <lineage>
        <taxon>Bacteria</taxon>
        <taxon>Pseudomonadati</taxon>
        <taxon>Pseudomonadota</taxon>
        <taxon>Gammaproteobacteria</taxon>
        <taxon>Oceanospirillales</taxon>
        <taxon>Oceanospirillaceae</taxon>
        <taxon>Neptunomonas</taxon>
    </lineage>
</organism>
<proteinExistence type="predicted"/>
<gene>
    <name evidence="1" type="ORF">EOE65_09725</name>
</gene>
<dbReference type="InterPro" id="IPR021431">
    <property type="entry name" value="DUF3080"/>
</dbReference>
<evidence type="ECO:0000313" key="2">
    <source>
        <dbReference type="Proteomes" id="UP000282818"/>
    </source>
</evidence>
<evidence type="ECO:0000313" key="1">
    <source>
        <dbReference type="EMBL" id="RVU30591.1"/>
    </source>
</evidence>
<reference evidence="1 2" key="1">
    <citation type="submission" date="2019-01" db="EMBL/GenBank/DDBJ databases">
        <authorList>
            <person name="Chen W.-M."/>
        </authorList>
    </citation>
    <scope>NUCLEOTIDE SEQUENCE [LARGE SCALE GENOMIC DNA]</scope>
    <source>
        <strain evidence="1 2">HPM-16</strain>
    </source>
</reference>
<comment type="caution">
    <text evidence="1">The sequence shown here is derived from an EMBL/GenBank/DDBJ whole genome shotgun (WGS) entry which is preliminary data.</text>
</comment>
<dbReference type="AlphaFoldDB" id="A0A437Q7S3"/>
<protein>
    <submittedName>
        <fullName evidence="1">DUF3080 family protein</fullName>
    </submittedName>
</protein>
<keyword evidence="2" id="KW-1185">Reference proteome</keyword>
<dbReference type="EMBL" id="SACQ01000004">
    <property type="protein sequence ID" value="RVU30591.1"/>
    <property type="molecule type" value="Genomic_DNA"/>
</dbReference>
<name>A0A437Q7S3_9GAMM</name>
<sequence>MLGAKPLIVIICGLTLLAGCSDTSSELGQMQSYANRVADILDEPTPTITPDKLPAIPAHRQRVFEVPPLREGMLDVLEFRHCGMLDLIAQRNSSLGRVAQASQVLSHEIKFLTALERCLQQPEQLAKLDEETQQHFRNIAATKSAQLPAVLWNGFYTGREVEQTLALSAPLLSPTQIGQHTPVLAAWETFATITEQTRTQVTGFDLNQLEGLEDQFATIYNSTTGASTLKSLQTLTATLNAVATTIEARLARRPLCFNGQPTNKARTLRSAFDALYAKELQPYMAYTHRLGQRWFAAHARILKHLNVPADSQTYTDQVFAQTSDKSIWINYQAALTRHTKAWQSILGQCGLMPGTN</sequence>
<dbReference type="RefSeq" id="WP_127694126.1">
    <property type="nucleotide sequence ID" value="NZ_SACQ01000004.1"/>
</dbReference>
<accession>A0A437Q7S3</accession>
<dbReference type="PROSITE" id="PS51257">
    <property type="entry name" value="PROKAR_LIPOPROTEIN"/>
    <property type="match status" value="1"/>
</dbReference>
<dbReference type="Proteomes" id="UP000282818">
    <property type="component" value="Unassembled WGS sequence"/>
</dbReference>